<protein>
    <submittedName>
        <fullName evidence="2">TIGR03086 family metal-binding protein</fullName>
    </submittedName>
</protein>
<evidence type="ECO:0000313" key="2">
    <source>
        <dbReference type="EMBL" id="GAA2090956.1"/>
    </source>
</evidence>
<dbReference type="Pfam" id="PF11716">
    <property type="entry name" value="MDMPI_N"/>
    <property type="match status" value="1"/>
</dbReference>
<dbReference type="InterPro" id="IPR034660">
    <property type="entry name" value="DinB/YfiT-like"/>
</dbReference>
<dbReference type="NCBIfam" id="TIGR03086">
    <property type="entry name" value="TIGR03086 family metal-binding protein"/>
    <property type="match status" value="1"/>
</dbReference>
<feature type="domain" description="Mycothiol-dependent maleylpyruvate isomerase metal-binding" evidence="1">
    <location>
        <begin position="15"/>
        <end position="132"/>
    </location>
</feature>
<dbReference type="SUPFAM" id="SSF109854">
    <property type="entry name" value="DinB/YfiT-like putative metalloenzymes"/>
    <property type="match status" value="1"/>
</dbReference>
<dbReference type="Gene3D" id="1.20.120.450">
    <property type="entry name" value="dinb family like domain"/>
    <property type="match status" value="1"/>
</dbReference>
<organism evidence="2 3">
    <name type="scientific">Streptomyces albiaxialis</name>
    <dbReference type="NCBI Taxonomy" id="329523"/>
    <lineage>
        <taxon>Bacteria</taxon>
        <taxon>Bacillati</taxon>
        <taxon>Actinomycetota</taxon>
        <taxon>Actinomycetes</taxon>
        <taxon>Kitasatosporales</taxon>
        <taxon>Streptomycetaceae</taxon>
        <taxon>Streptomyces</taxon>
    </lineage>
</organism>
<evidence type="ECO:0000259" key="1">
    <source>
        <dbReference type="Pfam" id="PF11716"/>
    </source>
</evidence>
<accession>A0ABN2WEZ6</accession>
<dbReference type="RefSeq" id="WP_344532097.1">
    <property type="nucleotide sequence ID" value="NZ_BAAAPE010000013.1"/>
</dbReference>
<dbReference type="InterPro" id="IPR017517">
    <property type="entry name" value="Maleyloyr_isom"/>
</dbReference>
<dbReference type="InterPro" id="IPR024344">
    <property type="entry name" value="MDMPI_metal-binding"/>
</dbReference>
<evidence type="ECO:0000313" key="3">
    <source>
        <dbReference type="Proteomes" id="UP001500016"/>
    </source>
</evidence>
<keyword evidence="3" id="KW-1185">Reference proteome</keyword>
<gene>
    <name evidence="2" type="ORF">GCM10009801_56320</name>
</gene>
<proteinExistence type="predicted"/>
<dbReference type="EMBL" id="BAAAPE010000013">
    <property type="protein sequence ID" value="GAA2090956.1"/>
    <property type="molecule type" value="Genomic_DNA"/>
</dbReference>
<reference evidence="2 3" key="1">
    <citation type="journal article" date="2019" name="Int. J. Syst. Evol. Microbiol.">
        <title>The Global Catalogue of Microorganisms (GCM) 10K type strain sequencing project: providing services to taxonomists for standard genome sequencing and annotation.</title>
        <authorList>
            <consortium name="The Broad Institute Genomics Platform"/>
            <consortium name="The Broad Institute Genome Sequencing Center for Infectious Disease"/>
            <person name="Wu L."/>
            <person name="Ma J."/>
        </authorList>
    </citation>
    <scope>NUCLEOTIDE SEQUENCE [LARGE SCALE GENOMIC DNA]</scope>
    <source>
        <strain evidence="2 3">JCM 15478</strain>
    </source>
</reference>
<dbReference type="Proteomes" id="UP001500016">
    <property type="component" value="Unassembled WGS sequence"/>
</dbReference>
<dbReference type="NCBIfam" id="TIGR03083">
    <property type="entry name" value="maleylpyruvate isomerase family mycothiol-dependent enzyme"/>
    <property type="match status" value="1"/>
</dbReference>
<name>A0ABN2WEZ6_9ACTN</name>
<comment type="caution">
    <text evidence="2">The sequence shown here is derived from an EMBL/GenBank/DDBJ whole genome shotgun (WGS) entry which is preliminary data.</text>
</comment>
<dbReference type="InterPro" id="IPR017520">
    <property type="entry name" value="CHP03086"/>
</dbReference>
<sequence length="197" mass="20813">MDLSSLPDARPVYDRALTQVVGLVDAAKPEQFDAPTPCTEWTVRDLLGHLLDVAERVTAAAEDAPAPAPTPAADRGDDWHTAFTAAAGRVRAAWADDATLDRQMTLPFGEVPGRMAVAVVASDAIVHAWDLARALDLPTGEMDAELAAFAREIVGVVAPPERRGEGIPFGPAREAAGGADVYTHLAAWTGRDPEWAA</sequence>